<name>A0ACC1HUI3_9FUNG</name>
<reference evidence="1" key="1">
    <citation type="submission" date="2022-06" db="EMBL/GenBank/DDBJ databases">
        <title>Phylogenomic reconstructions and comparative analyses of Kickxellomycotina fungi.</title>
        <authorList>
            <person name="Reynolds N.K."/>
            <person name="Stajich J.E."/>
            <person name="Barry K."/>
            <person name="Grigoriev I.V."/>
            <person name="Crous P."/>
            <person name="Smith M.E."/>
        </authorList>
    </citation>
    <scope>NUCLEOTIDE SEQUENCE</scope>
    <source>
        <strain evidence="1">RSA 2271</strain>
    </source>
</reference>
<evidence type="ECO:0000313" key="1">
    <source>
        <dbReference type="EMBL" id="KAJ1680255.1"/>
    </source>
</evidence>
<protein>
    <submittedName>
        <fullName evidence="1">Uncharacterized protein</fullName>
    </submittedName>
</protein>
<dbReference type="EMBL" id="JAMZIH010000014">
    <property type="protein sequence ID" value="KAJ1680255.1"/>
    <property type="molecule type" value="Genomic_DNA"/>
</dbReference>
<sequence>MYATVRKLVASTLLLRDRKMPKTLIGSKENMMNGDNANTTRKRRRIEAEIMPPDNPQKTDRPRHTPSTAQSDADVMGVTTRSLRSSHTPQSSPLARRNRRREQRSPPSRLLRRIDTDYAQQDTKPVLTRSASAREARPGSPKKADAMSEERVLRPRHSGKSASPKLPRQKVPPEYMSMVLVLAQSLDGFQERRDSARRGDADGGSAPECPSSLPTPLFRPETILENSTHRLYHENNLPLFEVTRPETSSETLFNQGPAETVRLRRSMSTAKAVAKTDEDTSDECYLHRHRRPELAEKRARNREIEMYEYARWREGSQQSGVNSAAPGRTSTTHPPQLPTPETYLSSPWPTSRAIAASNVLKTFVTMASDLPTTQDSKHPGSAADAFFSLPEHVFGPLMNERRWRQRR</sequence>
<dbReference type="Proteomes" id="UP001145114">
    <property type="component" value="Unassembled WGS sequence"/>
</dbReference>
<keyword evidence="2" id="KW-1185">Reference proteome</keyword>
<accession>A0ACC1HUI3</accession>
<comment type="caution">
    <text evidence="1">The sequence shown here is derived from an EMBL/GenBank/DDBJ whole genome shotgun (WGS) entry which is preliminary data.</text>
</comment>
<evidence type="ECO:0000313" key="2">
    <source>
        <dbReference type="Proteomes" id="UP001145114"/>
    </source>
</evidence>
<gene>
    <name evidence="1" type="ORF">EV182_000369</name>
</gene>
<organism evidence="1 2">
    <name type="scientific">Spiromyces aspiralis</name>
    <dbReference type="NCBI Taxonomy" id="68401"/>
    <lineage>
        <taxon>Eukaryota</taxon>
        <taxon>Fungi</taxon>
        <taxon>Fungi incertae sedis</taxon>
        <taxon>Zoopagomycota</taxon>
        <taxon>Kickxellomycotina</taxon>
        <taxon>Kickxellomycetes</taxon>
        <taxon>Kickxellales</taxon>
        <taxon>Kickxellaceae</taxon>
        <taxon>Spiromyces</taxon>
    </lineage>
</organism>
<proteinExistence type="predicted"/>